<sequence>MLSMSSGGDVLVGDLVSMNWLAAEIENPSTLIHFKRHGSRGLIFTYESGARYAIGECRLGVHSFEEYVSPTHICFKPPHSHFYPIPLVYKASQVKWTTSSQNHHHEETDWVCLTMTGWLNLNVDHGRLALEHLDIDPNQLTQDSL</sequence>
<evidence type="ECO:0000313" key="2">
    <source>
        <dbReference type="Proteomes" id="UP001163105"/>
    </source>
</evidence>
<protein>
    <submittedName>
        <fullName evidence="1">Uncharacterized protein</fullName>
    </submittedName>
</protein>
<accession>A0AB34FMV4</accession>
<dbReference type="AlphaFoldDB" id="A0AB34FMV4"/>
<proteinExistence type="predicted"/>
<evidence type="ECO:0000313" key="1">
    <source>
        <dbReference type="EMBL" id="KAJ6440176.1"/>
    </source>
</evidence>
<dbReference type="Proteomes" id="UP001163105">
    <property type="component" value="Unassembled WGS sequence"/>
</dbReference>
<comment type="caution">
    <text evidence="1">The sequence shown here is derived from an EMBL/GenBank/DDBJ whole genome shotgun (WGS) entry which is preliminary data.</text>
</comment>
<reference evidence="1" key="1">
    <citation type="submission" date="2023-01" db="EMBL/GenBank/DDBJ databases">
        <title>The growth and conidiation of Purpureocillium lavendulum are regulated by nitrogen source and histone H3K14 acetylation.</title>
        <authorList>
            <person name="Tang P."/>
            <person name="Han J."/>
            <person name="Zhang C."/>
            <person name="Tang P."/>
            <person name="Qi F."/>
            <person name="Zhang K."/>
            <person name="Liang L."/>
        </authorList>
    </citation>
    <scope>NUCLEOTIDE SEQUENCE</scope>
    <source>
        <strain evidence="1">YMF1.00683</strain>
    </source>
</reference>
<dbReference type="EMBL" id="JAQHRD010000006">
    <property type="protein sequence ID" value="KAJ6440176.1"/>
    <property type="molecule type" value="Genomic_DNA"/>
</dbReference>
<keyword evidence="2" id="KW-1185">Reference proteome</keyword>
<gene>
    <name evidence="1" type="ORF">O9K51_08067</name>
</gene>
<organism evidence="1 2">
    <name type="scientific">Purpureocillium lavendulum</name>
    <dbReference type="NCBI Taxonomy" id="1247861"/>
    <lineage>
        <taxon>Eukaryota</taxon>
        <taxon>Fungi</taxon>
        <taxon>Dikarya</taxon>
        <taxon>Ascomycota</taxon>
        <taxon>Pezizomycotina</taxon>
        <taxon>Sordariomycetes</taxon>
        <taxon>Hypocreomycetidae</taxon>
        <taxon>Hypocreales</taxon>
        <taxon>Ophiocordycipitaceae</taxon>
        <taxon>Purpureocillium</taxon>
    </lineage>
</organism>
<name>A0AB34FMV4_9HYPO</name>